<dbReference type="GO" id="GO:0042602">
    <property type="term" value="F:riboflavin reductase (NADPH) activity"/>
    <property type="evidence" value="ECO:0007669"/>
    <property type="project" value="TreeGrafter"/>
</dbReference>
<proteinExistence type="predicted"/>
<dbReference type="SUPFAM" id="SSF50475">
    <property type="entry name" value="FMN-binding split barrel"/>
    <property type="match status" value="1"/>
</dbReference>
<dbReference type="STRING" id="591205.SAMN05421538_11295"/>
<gene>
    <name evidence="3" type="ORF">SAMN05421538_11295</name>
</gene>
<dbReference type="OrthoDB" id="9792858at2"/>
<dbReference type="GO" id="GO:0006208">
    <property type="term" value="P:pyrimidine nucleobase catabolic process"/>
    <property type="evidence" value="ECO:0007669"/>
    <property type="project" value="TreeGrafter"/>
</dbReference>
<dbReference type="Proteomes" id="UP000199344">
    <property type="component" value="Unassembled WGS sequence"/>
</dbReference>
<evidence type="ECO:0000256" key="1">
    <source>
        <dbReference type="ARBA" id="ARBA00023002"/>
    </source>
</evidence>
<keyword evidence="1" id="KW-0560">Oxidoreductase</keyword>
<dbReference type="SMART" id="SM00903">
    <property type="entry name" value="Flavin_Reduct"/>
    <property type="match status" value="1"/>
</dbReference>
<keyword evidence="4" id="KW-1185">Reference proteome</keyword>
<evidence type="ECO:0000313" key="4">
    <source>
        <dbReference type="Proteomes" id="UP000199344"/>
    </source>
</evidence>
<dbReference type="InterPro" id="IPR002563">
    <property type="entry name" value="Flavin_Rdtase-like_dom"/>
</dbReference>
<dbReference type="InterPro" id="IPR012349">
    <property type="entry name" value="Split_barrel_FMN-bd"/>
</dbReference>
<name>A0A1G7G8I4_9RHOB</name>
<protein>
    <submittedName>
        <fullName evidence="3">NADH-FMN oxidoreductase RutF, flavin reductase (DIM6/NTAB) family</fullName>
    </submittedName>
</protein>
<sequence length="164" mass="17461">MTSTLPEFDPDALRACCSRFATGMAVVTTRTPEGDHGMTISAFMSVSLDPALVCISVGCGARMLPRLRASGHYAVNILAEDMRPHALHFAGRPDPGLRDLFEDRHGLPVLRGAAAVLVTDVVQTIEAGDHVLLIGKVRHIEHEPVARPLLHHAGQFSGVSAAVA</sequence>
<reference evidence="3 4" key="1">
    <citation type="submission" date="2016-10" db="EMBL/GenBank/DDBJ databases">
        <authorList>
            <person name="de Groot N.N."/>
        </authorList>
    </citation>
    <scope>NUCLEOTIDE SEQUENCE [LARGE SCALE GENOMIC DNA]</scope>
    <source>
        <strain evidence="3 4">DSM 22220</strain>
    </source>
</reference>
<dbReference type="Gene3D" id="2.30.110.10">
    <property type="entry name" value="Electron Transport, Fmn-binding Protein, Chain A"/>
    <property type="match status" value="1"/>
</dbReference>
<dbReference type="PANTHER" id="PTHR30466:SF1">
    <property type="entry name" value="FMN REDUCTASE (NADH) RUTF"/>
    <property type="match status" value="1"/>
</dbReference>
<organism evidence="3 4">
    <name type="scientific">Paracoccus isoporae</name>
    <dbReference type="NCBI Taxonomy" id="591205"/>
    <lineage>
        <taxon>Bacteria</taxon>
        <taxon>Pseudomonadati</taxon>
        <taxon>Pseudomonadota</taxon>
        <taxon>Alphaproteobacteria</taxon>
        <taxon>Rhodobacterales</taxon>
        <taxon>Paracoccaceae</taxon>
        <taxon>Paracoccus</taxon>
    </lineage>
</organism>
<feature type="domain" description="Flavin reductase like" evidence="2">
    <location>
        <begin position="17"/>
        <end position="158"/>
    </location>
</feature>
<dbReference type="EMBL" id="FNAH01000012">
    <property type="protein sequence ID" value="SDE84458.1"/>
    <property type="molecule type" value="Genomic_DNA"/>
</dbReference>
<dbReference type="InterPro" id="IPR050268">
    <property type="entry name" value="NADH-dep_flavin_reductase"/>
</dbReference>
<dbReference type="AlphaFoldDB" id="A0A1G7G8I4"/>
<dbReference type="Pfam" id="PF01613">
    <property type="entry name" value="Flavin_Reduct"/>
    <property type="match status" value="1"/>
</dbReference>
<dbReference type="GO" id="GO:0010181">
    <property type="term" value="F:FMN binding"/>
    <property type="evidence" value="ECO:0007669"/>
    <property type="project" value="InterPro"/>
</dbReference>
<evidence type="ECO:0000313" key="3">
    <source>
        <dbReference type="EMBL" id="SDE84458.1"/>
    </source>
</evidence>
<dbReference type="RefSeq" id="WP_090525257.1">
    <property type="nucleotide sequence ID" value="NZ_FNAH01000012.1"/>
</dbReference>
<accession>A0A1G7G8I4</accession>
<evidence type="ECO:0000259" key="2">
    <source>
        <dbReference type="SMART" id="SM00903"/>
    </source>
</evidence>
<dbReference type="PANTHER" id="PTHR30466">
    <property type="entry name" value="FLAVIN REDUCTASE"/>
    <property type="match status" value="1"/>
</dbReference>